<dbReference type="RefSeq" id="XP_020047825.1">
    <property type="nucleotide sequence ID" value="XM_020193093.1"/>
</dbReference>
<dbReference type="GeneID" id="30966729"/>
<keyword evidence="3" id="KW-0690">Ribosome biogenesis</keyword>
<keyword evidence="4" id="KW-0175">Coiled coil</keyword>
<organism evidence="7 8">
    <name type="scientific">Ascoidea rubescens DSM 1968</name>
    <dbReference type="NCBI Taxonomy" id="1344418"/>
    <lineage>
        <taxon>Eukaryota</taxon>
        <taxon>Fungi</taxon>
        <taxon>Dikarya</taxon>
        <taxon>Ascomycota</taxon>
        <taxon>Saccharomycotina</taxon>
        <taxon>Saccharomycetes</taxon>
        <taxon>Ascoideaceae</taxon>
        <taxon>Ascoidea</taxon>
    </lineage>
</organism>
<evidence type="ECO:0000256" key="2">
    <source>
        <dbReference type="ARBA" id="ARBA00007336"/>
    </source>
</evidence>
<dbReference type="OrthoDB" id="443772at2759"/>
<keyword evidence="5" id="KW-0539">Nucleus</keyword>
<comment type="similarity">
    <text evidence="2">Belongs to the EBP2 family.</text>
</comment>
<dbReference type="Pfam" id="PF05890">
    <property type="entry name" value="Ebp2"/>
    <property type="match status" value="1"/>
</dbReference>
<dbReference type="Proteomes" id="UP000095038">
    <property type="component" value="Unassembled WGS sequence"/>
</dbReference>
<dbReference type="GO" id="GO:0005730">
    <property type="term" value="C:nucleolus"/>
    <property type="evidence" value="ECO:0007669"/>
    <property type="project" value="UniProtKB-SubCell"/>
</dbReference>
<feature type="compositionally biased region" description="Basic and acidic residues" evidence="6">
    <location>
        <begin position="141"/>
        <end position="152"/>
    </location>
</feature>
<keyword evidence="8" id="KW-1185">Reference proteome</keyword>
<evidence type="ECO:0000256" key="1">
    <source>
        <dbReference type="ARBA" id="ARBA00004604"/>
    </source>
</evidence>
<accession>A0A1D2VIR7</accession>
<dbReference type="GO" id="GO:0042802">
    <property type="term" value="F:identical protein binding"/>
    <property type="evidence" value="ECO:0007669"/>
    <property type="project" value="EnsemblFungi"/>
</dbReference>
<feature type="compositionally biased region" description="Basic and acidic residues" evidence="6">
    <location>
        <begin position="352"/>
        <end position="365"/>
    </location>
</feature>
<dbReference type="InterPro" id="IPR008610">
    <property type="entry name" value="Ebp2"/>
</dbReference>
<evidence type="ECO:0000313" key="7">
    <source>
        <dbReference type="EMBL" id="ODV61518.1"/>
    </source>
</evidence>
<evidence type="ECO:0000256" key="6">
    <source>
        <dbReference type="SAM" id="MobiDB-lite"/>
    </source>
</evidence>
<feature type="compositionally biased region" description="Acidic residues" evidence="6">
    <location>
        <begin position="60"/>
        <end position="73"/>
    </location>
</feature>
<comment type="subcellular location">
    <subcellularLocation>
        <location evidence="1">Nucleus</location>
        <location evidence="1">Nucleolus</location>
    </subcellularLocation>
</comment>
<feature type="compositionally biased region" description="Acidic residues" evidence="6">
    <location>
        <begin position="113"/>
        <end position="132"/>
    </location>
</feature>
<dbReference type="GO" id="GO:0030687">
    <property type="term" value="C:preribosome, large subunit precursor"/>
    <property type="evidence" value="ECO:0007669"/>
    <property type="project" value="EnsemblFungi"/>
</dbReference>
<reference evidence="8" key="1">
    <citation type="submission" date="2016-05" db="EMBL/GenBank/DDBJ databases">
        <title>Comparative genomics of biotechnologically important yeasts.</title>
        <authorList>
            <consortium name="DOE Joint Genome Institute"/>
            <person name="Riley R."/>
            <person name="Haridas S."/>
            <person name="Wolfe K.H."/>
            <person name="Lopes M.R."/>
            <person name="Hittinger C.T."/>
            <person name="Goker M."/>
            <person name="Salamov A."/>
            <person name="Wisecaver J."/>
            <person name="Long T.M."/>
            <person name="Aerts A.L."/>
            <person name="Barry K."/>
            <person name="Choi C."/>
            <person name="Clum A."/>
            <person name="Coughlan A.Y."/>
            <person name="Deshpande S."/>
            <person name="Douglass A.P."/>
            <person name="Hanson S.J."/>
            <person name="Klenk H.-P."/>
            <person name="Labutti K."/>
            <person name="Lapidus A."/>
            <person name="Lindquist E."/>
            <person name="Lipzen A."/>
            <person name="Meier-Kolthoff J.P."/>
            <person name="Ohm R.A."/>
            <person name="Otillar R.P."/>
            <person name="Pangilinan J."/>
            <person name="Peng Y."/>
            <person name="Rokas A."/>
            <person name="Rosa C.A."/>
            <person name="Scheuner C."/>
            <person name="Sibirny A.A."/>
            <person name="Slot J.C."/>
            <person name="Stielow J.B."/>
            <person name="Sun H."/>
            <person name="Kurtzman C.P."/>
            <person name="Blackwell M."/>
            <person name="Grigoriev I.V."/>
            <person name="Jeffries T.W."/>
        </authorList>
    </citation>
    <scope>NUCLEOTIDE SEQUENCE [LARGE SCALE GENOMIC DNA]</scope>
    <source>
        <strain evidence="8">DSM 1968</strain>
    </source>
</reference>
<dbReference type="PANTHER" id="PTHR13028:SF0">
    <property type="entry name" value="RRNA-PROCESSING PROTEIN EBP2-RELATED"/>
    <property type="match status" value="1"/>
</dbReference>
<dbReference type="GO" id="GO:0034399">
    <property type="term" value="C:nuclear periphery"/>
    <property type="evidence" value="ECO:0007669"/>
    <property type="project" value="EnsemblFungi"/>
</dbReference>
<evidence type="ECO:0000256" key="3">
    <source>
        <dbReference type="ARBA" id="ARBA00022517"/>
    </source>
</evidence>
<dbReference type="EMBL" id="KV454479">
    <property type="protein sequence ID" value="ODV61518.1"/>
    <property type="molecule type" value="Genomic_DNA"/>
</dbReference>
<gene>
    <name evidence="7" type="ORF">ASCRUDRAFT_75516</name>
</gene>
<evidence type="ECO:0000256" key="4">
    <source>
        <dbReference type="ARBA" id="ARBA00023054"/>
    </source>
</evidence>
<dbReference type="GO" id="GO:0042273">
    <property type="term" value="P:ribosomal large subunit biogenesis"/>
    <property type="evidence" value="ECO:0007669"/>
    <property type="project" value="TreeGrafter"/>
</dbReference>
<feature type="compositionally biased region" description="Basic residues" evidence="6">
    <location>
        <begin position="17"/>
        <end position="35"/>
    </location>
</feature>
<dbReference type="InParanoid" id="A0A1D2VIR7"/>
<dbReference type="STRING" id="1344418.A0A1D2VIR7"/>
<feature type="compositionally biased region" description="Acidic residues" evidence="6">
    <location>
        <begin position="190"/>
        <end position="212"/>
    </location>
</feature>
<feature type="compositionally biased region" description="Basic and acidic residues" evidence="6">
    <location>
        <begin position="167"/>
        <end position="179"/>
    </location>
</feature>
<dbReference type="GO" id="GO:0000280">
    <property type="term" value="P:nuclear division"/>
    <property type="evidence" value="ECO:0007669"/>
    <property type="project" value="EnsemblFungi"/>
</dbReference>
<feature type="region of interest" description="Disordered" evidence="6">
    <location>
        <begin position="1"/>
        <end position="216"/>
    </location>
</feature>
<proteinExistence type="inferred from homology"/>
<dbReference type="AlphaFoldDB" id="A0A1D2VIR7"/>
<protein>
    <submittedName>
        <fullName evidence="7">Ebp2-domain-containing protein</fullName>
    </submittedName>
</protein>
<dbReference type="PANTHER" id="PTHR13028">
    <property type="entry name" value="RRNA PROCESSING PROTEIN EBNA1-BINDING PROTEIN-RELATED"/>
    <property type="match status" value="1"/>
</dbReference>
<evidence type="ECO:0000313" key="8">
    <source>
        <dbReference type="Proteomes" id="UP000095038"/>
    </source>
</evidence>
<sequence length="373" mass="43400">MADSKKIADTNVLSKKDQRKNKKLTKKDNRKKVKIVKIQPKALSSSEDEFESASEHINDDDQIDDDSFNEEMQIELAELVKGDYKEDNESESEDNQEAIAENSKLNFKKLENSESEEESGDNEDDEDDEEEEQRNLNNSKIESKPIKKDQKSIKIKKTTQNKLIINKKNELEKSKENLDQKQVANKTKENDDENKDQDEDMPLSDVELDSDTDVVPHTKLTVNNQALMRESLQQIQFPWEKLSFQEHQSITSNDIIQESINDIYDDDQRENAFNKQGLLAVIEARKKLIKLKVPFSRPADYFAEMVKNDEHMNKLKAKLIEEAKAKKASENAKKQRQLKKFGKQVQIATMQERQKQKKETLDKIKNLKKKRKT</sequence>
<evidence type="ECO:0000256" key="5">
    <source>
        <dbReference type="ARBA" id="ARBA00023242"/>
    </source>
</evidence>
<dbReference type="GO" id="GO:0006364">
    <property type="term" value="P:rRNA processing"/>
    <property type="evidence" value="ECO:0007669"/>
    <property type="project" value="EnsemblFungi"/>
</dbReference>
<feature type="region of interest" description="Disordered" evidence="6">
    <location>
        <begin position="350"/>
        <end position="373"/>
    </location>
</feature>
<feature type="non-terminal residue" evidence="7">
    <location>
        <position position="373"/>
    </location>
</feature>
<feature type="compositionally biased region" description="Basic and acidic residues" evidence="6">
    <location>
        <begin position="78"/>
        <end position="87"/>
    </location>
</feature>
<name>A0A1D2VIR7_9ASCO</name>